<organism evidence="10 11">
    <name type="scientific">Lacticaseibacillus saniviri JCM 17471 = DSM 24301</name>
    <dbReference type="NCBI Taxonomy" id="1293598"/>
    <lineage>
        <taxon>Bacteria</taxon>
        <taxon>Bacillati</taxon>
        <taxon>Bacillota</taxon>
        <taxon>Bacilli</taxon>
        <taxon>Lactobacillales</taxon>
        <taxon>Lactobacillaceae</taxon>
        <taxon>Lacticaseibacillus</taxon>
    </lineage>
</organism>
<dbReference type="Pfam" id="PF02734">
    <property type="entry name" value="Dak2"/>
    <property type="match status" value="1"/>
</dbReference>
<dbReference type="GO" id="GO:0019563">
    <property type="term" value="P:glycerol catabolic process"/>
    <property type="evidence" value="ECO:0007669"/>
    <property type="project" value="TreeGrafter"/>
</dbReference>
<evidence type="ECO:0000313" key="10">
    <source>
        <dbReference type="EMBL" id="KRO15551.1"/>
    </source>
</evidence>
<dbReference type="InterPro" id="IPR004007">
    <property type="entry name" value="DhaL_dom"/>
</dbReference>
<dbReference type="InterPro" id="IPR050861">
    <property type="entry name" value="Dihydroxyacetone_Kinase"/>
</dbReference>
<sequence>MTVEELIAWLDKYQATIEANKANLSEMDTVIGDGDHGNNMARGMDAVKESLAQNPPADLVAGLKAVAMSLISKVGGASGPLYGTAFLEMGKAAKNDATFPEMIQAGADGIAKRGGAAIGNKTMLDVWIPVAKDLAANTLTADKIDRYVEATKPLQATKGRASYLGERSIGHIDPGAASSGMLFKDLLTVWGSNA</sequence>
<evidence type="ECO:0000256" key="8">
    <source>
        <dbReference type="ARBA" id="ARBA00055771"/>
    </source>
</evidence>
<proteinExistence type="predicted"/>
<dbReference type="RefSeq" id="WP_225354081.1">
    <property type="nucleotide sequence ID" value="NZ_BBBX01000002.1"/>
</dbReference>
<dbReference type="GO" id="GO:0004371">
    <property type="term" value="F:glycerone kinase activity"/>
    <property type="evidence" value="ECO:0007669"/>
    <property type="project" value="InterPro"/>
</dbReference>
<dbReference type="STRING" id="1293598.IV56_GL002320"/>
<evidence type="ECO:0000256" key="4">
    <source>
        <dbReference type="ARBA" id="ARBA00022679"/>
    </source>
</evidence>
<reference evidence="10 11" key="1">
    <citation type="journal article" date="2015" name="Genome Announc.">
        <title>Expanding the biotechnology potential of lactobacilli through comparative genomics of 213 strains and associated genera.</title>
        <authorList>
            <person name="Sun Z."/>
            <person name="Harris H.M."/>
            <person name="McCann A."/>
            <person name="Guo C."/>
            <person name="Argimon S."/>
            <person name="Zhang W."/>
            <person name="Yang X."/>
            <person name="Jeffery I.B."/>
            <person name="Cooney J.C."/>
            <person name="Kagawa T.F."/>
            <person name="Liu W."/>
            <person name="Song Y."/>
            <person name="Salvetti E."/>
            <person name="Wrobel A."/>
            <person name="Rasinkangas P."/>
            <person name="Parkhill J."/>
            <person name="Rea M.C."/>
            <person name="O'Sullivan O."/>
            <person name="Ritari J."/>
            <person name="Douillard F.P."/>
            <person name="Paul Ross R."/>
            <person name="Yang R."/>
            <person name="Briner A.E."/>
            <person name="Felis G.E."/>
            <person name="de Vos W.M."/>
            <person name="Barrangou R."/>
            <person name="Klaenhammer T.R."/>
            <person name="Caufield P.W."/>
            <person name="Cui Y."/>
            <person name="Zhang H."/>
            <person name="O'Toole P.W."/>
        </authorList>
    </citation>
    <scope>NUCLEOTIDE SEQUENCE [LARGE SCALE GENOMIC DNA]</scope>
    <source>
        <strain evidence="10 11">DSM 24301</strain>
    </source>
</reference>
<feature type="domain" description="DhaL" evidence="9">
    <location>
        <begin position="4"/>
        <end position="188"/>
    </location>
</feature>
<dbReference type="SUPFAM" id="SSF101473">
    <property type="entry name" value="DhaL-like"/>
    <property type="match status" value="1"/>
</dbReference>
<dbReference type="PROSITE" id="PS51480">
    <property type="entry name" value="DHAL"/>
    <property type="match status" value="1"/>
</dbReference>
<dbReference type="GO" id="GO:0047324">
    <property type="term" value="F:phosphoenolpyruvate-glycerone phosphotransferase activity"/>
    <property type="evidence" value="ECO:0007669"/>
    <property type="project" value="UniProtKB-EC"/>
</dbReference>
<name>A0A0R2MPF6_9LACO</name>
<evidence type="ECO:0000256" key="1">
    <source>
        <dbReference type="ARBA" id="ARBA00001113"/>
    </source>
</evidence>
<keyword evidence="4" id="KW-0808">Transferase</keyword>
<comment type="pathway">
    <text evidence="2">Polyol metabolism; glycerol degradation.</text>
</comment>
<dbReference type="PANTHER" id="PTHR28629:SF4">
    <property type="entry name" value="TRIOKINASE_FMN CYCLASE"/>
    <property type="match status" value="1"/>
</dbReference>
<dbReference type="NCBIfam" id="TIGR02365">
    <property type="entry name" value="dha_L_ycgS"/>
    <property type="match status" value="1"/>
</dbReference>
<comment type="function">
    <text evidence="8">ADP-binding subunit of the dihydroxyacetone kinase, which is responsible for the phosphoenolpyruvate (PEP)-dependent phosphorylation of dihydroxyacetone. DhaL-ADP is converted to DhaL-ATP via a phosphoryl group transfer from DhaM and transmits it to dihydroxyacetone binds to DhaK.</text>
</comment>
<dbReference type="Proteomes" id="UP000050969">
    <property type="component" value="Unassembled WGS sequence"/>
</dbReference>
<comment type="subunit">
    <text evidence="7">Homodimer. The dihydroxyacetone kinase complex is composed of a homodimer of DhaM, a homodimer of DhaK and the subunit DhaL.</text>
</comment>
<dbReference type="AlphaFoldDB" id="A0A0R2MPF6"/>
<dbReference type="PANTHER" id="PTHR28629">
    <property type="entry name" value="TRIOKINASE/FMN CYCLASE"/>
    <property type="match status" value="1"/>
</dbReference>
<accession>A0A0R2MPF6</accession>
<dbReference type="FunFam" id="1.25.40.340:FF:000002">
    <property type="entry name" value="Dihydroxyacetone kinase, L subunit"/>
    <property type="match status" value="1"/>
</dbReference>
<dbReference type="SMART" id="SM01120">
    <property type="entry name" value="Dak2"/>
    <property type="match status" value="1"/>
</dbReference>
<dbReference type="Gene3D" id="1.25.40.340">
    <property type="match status" value="1"/>
</dbReference>
<dbReference type="InterPro" id="IPR012737">
    <property type="entry name" value="DhaK_L_YcgS"/>
</dbReference>
<protein>
    <recommendedName>
        <fullName evidence="3">phosphoenolpyruvate--glycerone phosphotransferase</fullName>
        <ecNumber evidence="3">2.7.1.121</ecNumber>
    </recommendedName>
</protein>
<dbReference type="EC" id="2.7.1.121" evidence="3"/>
<evidence type="ECO:0000256" key="6">
    <source>
        <dbReference type="ARBA" id="ARBA00022798"/>
    </source>
</evidence>
<evidence type="ECO:0000256" key="7">
    <source>
        <dbReference type="ARBA" id="ARBA00046577"/>
    </source>
</evidence>
<dbReference type="GO" id="GO:0005829">
    <property type="term" value="C:cytosol"/>
    <property type="evidence" value="ECO:0007669"/>
    <property type="project" value="TreeGrafter"/>
</dbReference>
<keyword evidence="6" id="KW-0319">Glycerol metabolism</keyword>
<evidence type="ECO:0000256" key="2">
    <source>
        <dbReference type="ARBA" id="ARBA00004745"/>
    </source>
</evidence>
<dbReference type="PATRIC" id="fig|1293598.4.peg.2422"/>
<evidence type="ECO:0000313" key="11">
    <source>
        <dbReference type="Proteomes" id="UP000050969"/>
    </source>
</evidence>
<dbReference type="InterPro" id="IPR036117">
    <property type="entry name" value="DhaL_dom_sf"/>
</dbReference>
<evidence type="ECO:0000259" key="9">
    <source>
        <dbReference type="PROSITE" id="PS51480"/>
    </source>
</evidence>
<dbReference type="EMBL" id="JQCE01000064">
    <property type="protein sequence ID" value="KRO15551.1"/>
    <property type="molecule type" value="Genomic_DNA"/>
</dbReference>
<evidence type="ECO:0000256" key="5">
    <source>
        <dbReference type="ARBA" id="ARBA00022777"/>
    </source>
</evidence>
<keyword evidence="11" id="KW-1185">Reference proteome</keyword>
<keyword evidence="5 10" id="KW-0418">Kinase</keyword>
<comment type="caution">
    <text evidence="10">The sequence shown here is derived from an EMBL/GenBank/DDBJ whole genome shotgun (WGS) entry which is preliminary data.</text>
</comment>
<gene>
    <name evidence="10" type="ORF">IV56_GL002320</name>
</gene>
<evidence type="ECO:0000256" key="3">
    <source>
        <dbReference type="ARBA" id="ARBA00012095"/>
    </source>
</evidence>
<comment type="catalytic activity">
    <reaction evidence="1">
        <text>dihydroxyacetone + phosphoenolpyruvate = dihydroxyacetone phosphate + pyruvate</text>
        <dbReference type="Rhea" id="RHEA:18381"/>
        <dbReference type="ChEBI" id="CHEBI:15361"/>
        <dbReference type="ChEBI" id="CHEBI:16016"/>
        <dbReference type="ChEBI" id="CHEBI:57642"/>
        <dbReference type="ChEBI" id="CHEBI:58702"/>
        <dbReference type="EC" id="2.7.1.121"/>
    </reaction>
</comment>